<dbReference type="Proteomes" id="UP000628669">
    <property type="component" value="Unassembled WGS sequence"/>
</dbReference>
<dbReference type="RefSeq" id="WP_200245509.1">
    <property type="nucleotide sequence ID" value="NZ_JAENHK010000010.1"/>
</dbReference>
<gene>
    <name evidence="2" type="ORF">JHL15_10160</name>
</gene>
<proteinExistence type="predicted"/>
<keyword evidence="3" id="KW-1185">Reference proteome</keyword>
<evidence type="ECO:0000313" key="3">
    <source>
        <dbReference type="Proteomes" id="UP000628669"/>
    </source>
</evidence>
<dbReference type="InterPro" id="IPR036388">
    <property type="entry name" value="WH-like_DNA-bd_sf"/>
</dbReference>
<dbReference type="SUPFAM" id="SSF46785">
    <property type="entry name" value="Winged helix' DNA-binding domain"/>
    <property type="match status" value="1"/>
</dbReference>
<dbReference type="Pfam" id="PF12802">
    <property type="entry name" value="MarR_2"/>
    <property type="match status" value="1"/>
</dbReference>
<dbReference type="EMBL" id="JAENHK010000010">
    <property type="protein sequence ID" value="MBK1896116.1"/>
    <property type="molecule type" value="Genomic_DNA"/>
</dbReference>
<dbReference type="InterPro" id="IPR000835">
    <property type="entry name" value="HTH_MarR-typ"/>
</dbReference>
<reference evidence="3" key="1">
    <citation type="submission" date="2021-01" db="EMBL/GenBank/DDBJ databases">
        <title>Genome public.</title>
        <authorList>
            <person name="Liu C."/>
            <person name="Sun Q."/>
        </authorList>
    </citation>
    <scope>NUCLEOTIDE SEQUENCE [LARGE SCALE GENOMIC DNA]</scope>
    <source>
        <strain evidence="3">YIM B02567</strain>
    </source>
</reference>
<organism evidence="2 3">
    <name type="scientific">Chryseobacterium paridis</name>
    <dbReference type="NCBI Taxonomy" id="2800328"/>
    <lineage>
        <taxon>Bacteria</taxon>
        <taxon>Pseudomonadati</taxon>
        <taxon>Bacteroidota</taxon>
        <taxon>Flavobacteriia</taxon>
        <taxon>Flavobacteriales</taxon>
        <taxon>Weeksellaceae</taxon>
        <taxon>Chryseobacterium group</taxon>
        <taxon>Chryseobacterium</taxon>
    </lineage>
</organism>
<protein>
    <submittedName>
        <fullName evidence="2">MarR family transcriptional regulator</fullName>
    </submittedName>
</protein>
<accession>A0ABS1FUN0</accession>
<sequence>MNDDFIKELGYKALDSRFKRISEKMAYSVKKLYKDLDYDIEPNWYLIFMILRDKGELSLVDIAESLGYSHPSVVITVKKMAAKDYLDVKKDDSDKRKQIVSLSSKAIRLMPEFEMLWNSCEAAILNVIQEDLTILNYLDGIESALEETSFYNRFKQEYKKHLK</sequence>
<dbReference type="InterPro" id="IPR036390">
    <property type="entry name" value="WH_DNA-bd_sf"/>
</dbReference>
<comment type="caution">
    <text evidence="2">The sequence shown here is derived from an EMBL/GenBank/DDBJ whole genome shotgun (WGS) entry which is preliminary data.</text>
</comment>
<dbReference type="SMART" id="SM00347">
    <property type="entry name" value="HTH_MARR"/>
    <property type="match status" value="1"/>
</dbReference>
<dbReference type="Gene3D" id="1.10.10.10">
    <property type="entry name" value="Winged helix-like DNA-binding domain superfamily/Winged helix DNA-binding domain"/>
    <property type="match status" value="1"/>
</dbReference>
<evidence type="ECO:0000259" key="1">
    <source>
        <dbReference type="SMART" id="SM00347"/>
    </source>
</evidence>
<evidence type="ECO:0000313" key="2">
    <source>
        <dbReference type="EMBL" id="MBK1896116.1"/>
    </source>
</evidence>
<feature type="domain" description="HTH marR-type" evidence="1">
    <location>
        <begin position="33"/>
        <end position="133"/>
    </location>
</feature>
<name>A0ABS1FUN0_9FLAO</name>